<dbReference type="PROSITE" id="PS51097">
    <property type="entry name" value="PTS_EIIA_TYPE_5"/>
    <property type="match status" value="1"/>
</dbReference>
<sequence length="120" mass="13719">MVKYEVMVNRIGELVVEYLKQKVLIIFDEDCPLELKEISITHTKSELKKDISAGDTIYFKEVPYKVTAVGEQANNNIRKIGHCVFKFDGSSTPELPGYIHLEDKFLPNIFLGDKIRVEGE</sequence>
<evidence type="ECO:0000256" key="1">
    <source>
        <dbReference type="PROSITE-ProRule" id="PRU00420"/>
    </source>
</evidence>
<dbReference type="PANTHER" id="PTHR40398">
    <property type="entry name" value="PTS SYSTEM GLUCITOL/SORBITOL-SPECIFIC EIIA COMPONENT"/>
    <property type="match status" value="1"/>
</dbReference>
<dbReference type="SUPFAM" id="SSF141530">
    <property type="entry name" value="PTSIIA/GutA-like"/>
    <property type="match status" value="1"/>
</dbReference>
<proteinExistence type="predicted"/>
<protein>
    <recommendedName>
        <fullName evidence="4">PTS system glucitol/sorbitol-specific EIIA component</fullName>
    </recommendedName>
</protein>
<dbReference type="RefSeq" id="WP_068748829.1">
    <property type="nucleotide sequence ID" value="NZ_LOHZ01000036.1"/>
</dbReference>
<dbReference type="STRING" id="520767.ATZ99_17140"/>
<dbReference type="GO" id="GO:0009401">
    <property type="term" value="P:phosphoenolpyruvate-dependent sugar phosphotransferase system"/>
    <property type="evidence" value="ECO:0007669"/>
    <property type="project" value="InterPro"/>
</dbReference>
<evidence type="ECO:0008006" key="4">
    <source>
        <dbReference type="Google" id="ProtNLM"/>
    </source>
</evidence>
<dbReference type="AlphaFoldDB" id="A0A162MCP5"/>
<dbReference type="GO" id="GO:0005737">
    <property type="term" value="C:cytoplasm"/>
    <property type="evidence" value="ECO:0007669"/>
    <property type="project" value="InterPro"/>
</dbReference>
<evidence type="ECO:0000313" key="2">
    <source>
        <dbReference type="EMBL" id="KYO65265.1"/>
    </source>
</evidence>
<comment type="caution">
    <text evidence="2">The sequence shown here is derived from an EMBL/GenBank/DDBJ whole genome shotgun (WGS) entry which is preliminary data.</text>
</comment>
<accession>A0A162MCP5</accession>
<evidence type="ECO:0000313" key="3">
    <source>
        <dbReference type="Proteomes" id="UP000075737"/>
    </source>
</evidence>
<organism evidence="2 3">
    <name type="scientific">Thermovenabulum gondwanense</name>
    <dbReference type="NCBI Taxonomy" id="520767"/>
    <lineage>
        <taxon>Bacteria</taxon>
        <taxon>Bacillati</taxon>
        <taxon>Bacillota</taxon>
        <taxon>Clostridia</taxon>
        <taxon>Thermosediminibacterales</taxon>
        <taxon>Thermosediminibacteraceae</taxon>
        <taxon>Thermovenabulum</taxon>
    </lineage>
</organism>
<gene>
    <name evidence="2" type="ORF">ATZ99_17140</name>
</gene>
<dbReference type="Pfam" id="PF03829">
    <property type="entry name" value="PTSIIA_gutA"/>
    <property type="match status" value="1"/>
</dbReference>
<name>A0A162MCP5_9FIRM</name>
<dbReference type="GO" id="GO:0008982">
    <property type="term" value="F:protein-N(PI)-phosphohistidine-sugar phosphotransferase activity"/>
    <property type="evidence" value="ECO:0007669"/>
    <property type="project" value="InterPro"/>
</dbReference>
<dbReference type="PANTHER" id="PTHR40398:SF1">
    <property type="entry name" value="PTS SYSTEM GLUCITOL_SORBITOL-SPECIFIC EIIA COMPONENT"/>
    <property type="match status" value="1"/>
</dbReference>
<keyword evidence="3" id="KW-1185">Reference proteome</keyword>
<dbReference type="InterPro" id="IPR036665">
    <property type="entry name" value="PTS_IIA_glucitol/sorbitol_sf"/>
</dbReference>
<dbReference type="GO" id="GO:0016301">
    <property type="term" value="F:kinase activity"/>
    <property type="evidence" value="ECO:0007669"/>
    <property type="project" value="TreeGrafter"/>
</dbReference>
<dbReference type="EMBL" id="LOHZ01000036">
    <property type="protein sequence ID" value="KYO65265.1"/>
    <property type="molecule type" value="Genomic_DNA"/>
</dbReference>
<dbReference type="Gene3D" id="2.40.33.40">
    <property type="entry name" value="Phosphotransferase system, glucitol/sorbitol-specific IIA component"/>
    <property type="match status" value="1"/>
</dbReference>
<dbReference type="OrthoDB" id="5113885at2"/>
<feature type="modified residue" description="Phosphohistidine; by HPr" evidence="1">
    <location>
        <position position="42"/>
    </location>
</feature>
<reference evidence="2 3" key="1">
    <citation type="submission" date="2015-12" db="EMBL/GenBank/DDBJ databases">
        <title>Draft genome of Thermovenabulum gondwanense isolated from a red thermophilic microbial mat colonisisng an outflow channel of a bore well.</title>
        <authorList>
            <person name="Patel B.K."/>
        </authorList>
    </citation>
    <scope>NUCLEOTIDE SEQUENCE [LARGE SCALE GENOMIC DNA]</scope>
    <source>
        <strain evidence="2 3">R270</strain>
    </source>
</reference>
<dbReference type="Proteomes" id="UP000075737">
    <property type="component" value="Unassembled WGS sequence"/>
</dbReference>
<dbReference type="InterPro" id="IPR004716">
    <property type="entry name" value="PTS_IIA_glucitol/sorbitol-sp"/>
</dbReference>